<evidence type="ECO:0000313" key="2">
    <source>
        <dbReference type="EMBL" id="SIR51469.1"/>
    </source>
</evidence>
<reference evidence="2 3" key="1">
    <citation type="submission" date="2017-01" db="EMBL/GenBank/DDBJ databases">
        <authorList>
            <person name="Varghese N."/>
            <person name="Submissions S."/>
        </authorList>
    </citation>
    <scope>NUCLEOTIDE SEQUENCE [LARGE SCALE GENOMIC DNA]</scope>
    <source>
        <strain evidence="2 3">RUG2-6</strain>
    </source>
</reference>
<evidence type="ECO:0000313" key="3">
    <source>
        <dbReference type="Proteomes" id="UP000185829"/>
    </source>
</evidence>
<dbReference type="Proteomes" id="UP000185829">
    <property type="component" value="Unassembled WGS sequence"/>
</dbReference>
<gene>
    <name evidence="2" type="ORF">SAMN05878482_10493</name>
</gene>
<dbReference type="AlphaFoldDB" id="A0A9X8WL12"/>
<dbReference type="EMBL" id="FTMX01000004">
    <property type="protein sequence ID" value="SIR51469.1"/>
    <property type="molecule type" value="Genomic_DNA"/>
</dbReference>
<dbReference type="RefSeq" id="WP_076368641.1">
    <property type="nucleotide sequence ID" value="NZ_FTMX01000004.1"/>
</dbReference>
<sequence length="60" mass="6691">MSMLDNPLNKENYETSVESVEGEAAISSPNEQSDAPPITQSKNPEFDLFGTGLNEYPFYF</sequence>
<accession>A0A9X8WL12</accession>
<name>A0A9X8WL12_9BACI</name>
<organism evidence="2 3">
    <name type="scientific">Peribacillus simplex</name>
    <dbReference type="NCBI Taxonomy" id="1478"/>
    <lineage>
        <taxon>Bacteria</taxon>
        <taxon>Bacillati</taxon>
        <taxon>Bacillota</taxon>
        <taxon>Bacilli</taxon>
        <taxon>Bacillales</taxon>
        <taxon>Bacillaceae</taxon>
        <taxon>Peribacillus</taxon>
    </lineage>
</organism>
<protein>
    <submittedName>
        <fullName evidence="2">Uncharacterized protein</fullName>
    </submittedName>
</protein>
<proteinExistence type="predicted"/>
<evidence type="ECO:0000256" key="1">
    <source>
        <dbReference type="SAM" id="MobiDB-lite"/>
    </source>
</evidence>
<feature type="region of interest" description="Disordered" evidence="1">
    <location>
        <begin position="1"/>
        <end position="47"/>
    </location>
</feature>
<feature type="compositionally biased region" description="Polar residues" evidence="1">
    <location>
        <begin position="27"/>
        <end position="43"/>
    </location>
</feature>
<comment type="caution">
    <text evidence="2">The sequence shown here is derived from an EMBL/GenBank/DDBJ whole genome shotgun (WGS) entry which is preliminary data.</text>
</comment>